<evidence type="ECO:0000313" key="1">
    <source>
        <dbReference type="EMBL" id="KDS48658.1"/>
    </source>
</evidence>
<dbReference type="Proteomes" id="UP000028013">
    <property type="component" value="Unassembled WGS sequence"/>
</dbReference>
<comment type="caution">
    <text evidence="1">The sequence shown here is derived from an EMBL/GenBank/DDBJ whole genome shotgun (WGS) entry which is preliminary data.</text>
</comment>
<proteinExistence type="predicted"/>
<dbReference type="AlphaFoldDB" id="A0A078S017"/>
<gene>
    <name evidence="1" type="ORF">M094_2345</name>
</gene>
<evidence type="ECO:0000313" key="2">
    <source>
        <dbReference type="Proteomes" id="UP000028013"/>
    </source>
</evidence>
<dbReference type="PATRIC" id="fig|1339349.3.peg.3465"/>
<accession>A0A078S017</accession>
<protein>
    <submittedName>
        <fullName evidence="1">Uncharacterized protein</fullName>
    </submittedName>
</protein>
<dbReference type="EMBL" id="JNHN01000179">
    <property type="protein sequence ID" value="KDS48658.1"/>
    <property type="molecule type" value="Genomic_DNA"/>
</dbReference>
<name>A0A078S017_BACUN</name>
<reference evidence="1 2" key="1">
    <citation type="submission" date="2014-04" db="EMBL/GenBank/DDBJ databases">
        <authorList>
            <person name="Sears C."/>
            <person name="Carroll K."/>
            <person name="Sack B.R."/>
            <person name="Qadri F."/>
            <person name="Myers L.L."/>
            <person name="Chung G.-T."/>
            <person name="Escheverria P."/>
            <person name="Fraser C.M."/>
            <person name="Sadzewicz L."/>
            <person name="Shefchek K.A."/>
            <person name="Tallon L."/>
            <person name="Das S.P."/>
            <person name="Daugherty S."/>
            <person name="Mongodin E.F."/>
        </authorList>
    </citation>
    <scope>NUCLEOTIDE SEQUENCE [LARGE SCALE GENOMIC DNA]</scope>
    <source>
        <strain evidence="1 2">3978 T3 ii</strain>
    </source>
</reference>
<sequence>MPIHTIFYLLLKISILEKDKEKNKHSKMKKNIPFRYGPTITNYH</sequence>
<organism evidence="1 2">
    <name type="scientific">Bacteroides uniformis str. 3978 T3 ii</name>
    <dbReference type="NCBI Taxonomy" id="1339349"/>
    <lineage>
        <taxon>Bacteria</taxon>
        <taxon>Pseudomonadati</taxon>
        <taxon>Bacteroidota</taxon>
        <taxon>Bacteroidia</taxon>
        <taxon>Bacteroidales</taxon>
        <taxon>Bacteroidaceae</taxon>
        <taxon>Bacteroides</taxon>
    </lineage>
</organism>